<keyword evidence="7 10" id="KW-0234">DNA repair</keyword>
<dbReference type="Proteomes" id="UP000288607">
    <property type="component" value="Unassembled WGS sequence"/>
</dbReference>
<dbReference type="AlphaFoldDB" id="A0A430FBD7"/>
<feature type="domain" description="RecF/RecN/SMC N-terminal" evidence="12">
    <location>
        <begin position="3"/>
        <end position="384"/>
    </location>
</feature>
<dbReference type="GO" id="GO:0005737">
    <property type="term" value="C:cytoplasm"/>
    <property type="evidence" value="ECO:0007669"/>
    <property type="project" value="UniProtKB-SubCell"/>
</dbReference>
<dbReference type="GO" id="GO:0009432">
    <property type="term" value="P:SOS response"/>
    <property type="evidence" value="ECO:0007669"/>
    <property type="project" value="UniProtKB-UniRule"/>
</dbReference>
<comment type="function">
    <text evidence="9 10">The RecF protein is involved in DNA metabolism; it is required for DNA replication and normal SOS inducibility. RecF binds preferentially to single-stranded, linear DNA. It also seems to bind ATP.</text>
</comment>
<dbReference type="Gene3D" id="1.20.1050.90">
    <property type="entry name" value="RecF/RecN/SMC, N-terminal domain"/>
    <property type="match status" value="1"/>
</dbReference>
<evidence type="ECO:0000256" key="7">
    <source>
        <dbReference type="ARBA" id="ARBA00023204"/>
    </source>
</evidence>
<evidence type="ECO:0000256" key="6">
    <source>
        <dbReference type="ARBA" id="ARBA00023125"/>
    </source>
</evidence>
<dbReference type="InterPro" id="IPR003395">
    <property type="entry name" value="RecF/RecN/SMC_N"/>
</dbReference>
<dbReference type="InterPro" id="IPR001238">
    <property type="entry name" value="DNA-binding_RecF"/>
</dbReference>
<keyword evidence="1 10" id="KW-0963">Cytoplasm</keyword>
<keyword evidence="8 10" id="KW-0742">SOS response</keyword>
<dbReference type="Gene3D" id="3.40.50.300">
    <property type="entry name" value="P-loop containing nucleotide triphosphate hydrolases"/>
    <property type="match status" value="1"/>
</dbReference>
<feature type="binding site" evidence="10">
    <location>
        <begin position="30"/>
        <end position="37"/>
    </location>
    <ligand>
        <name>ATP</name>
        <dbReference type="ChEBI" id="CHEBI:30616"/>
    </ligand>
</feature>
<reference evidence="13 14" key="1">
    <citation type="submission" date="2018-09" db="EMBL/GenBank/DDBJ databases">
        <title>Characterization of the phylogenetic diversity of five novel species belonging to the genus Bifidobacterium.</title>
        <authorList>
            <person name="Lugli G.A."/>
            <person name="Duranti S."/>
            <person name="Milani C."/>
        </authorList>
    </citation>
    <scope>NUCLEOTIDE SEQUENCE [LARGE SCALE GENOMIC DNA]</scope>
    <source>
        <strain evidence="13 14">2028B</strain>
    </source>
</reference>
<evidence type="ECO:0000313" key="14">
    <source>
        <dbReference type="Proteomes" id="UP000288607"/>
    </source>
</evidence>
<dbReference type="InterPro" id="IPR042174">
    <property type="entry name" value="RecF_2"/>
</dbReference>
<keyword evidence="14" id="KW-1185">Reference proteome</keyword>
<dbReference type="NCBIfam" id="TIGR00611">
    <property type="entry name" value="recf"/>
    <property type="match status" value="1"/>
</dbReference>
<evidence type="ECO:0000256" key="11">
    <source>
        <dbReference type="SAM" id="MobiDB-lite"/>
    </source>
</evidence>
<comment type="caution">
    <text evidence="13">The sequence shown here is derived from an EMBL/GenBank/DDBJ whole genome shotgun (WGS) entry which is preliminary data.</text>
</comment>
<dbReference type="SUPFAM" id="SSF52540">
    <property type="entry name" value="P-loop containing nucleoside triphosphate hydrolases"/>
    <property type="match status" value="1"/>
</dbReference>
<dbReference type="GO" id="GO:0006260">
    <property type="term" value="P:DNA replication"/>
    <property type="evidence" value="ECO:0007669"/>
    <property type="project" value="UniProtKB-UniRule"/>
</dbReference>
<dbReference type="PANTHER" id="PTHR32182:SF0">
    <property type="entry name" value="DNA REPLICATION AND REPAIR PROTEIN RECF"/>
    <property type="match status" value="1"/>
</dbReference>
<comment type="similarity">
    <text evidence="10">Belongs to the RecF family.</text>
</comment>
<dbReference type="PANTHER" id="PTHR32182">
    <property type="entry name" value="DNA REPLICATION AND REPAIR PROTEIN RECF"/>
    <property type="match status" value="1"/>
</dbReference>
<keyword evidence="3 10" id="KW-0547">Nucleotide-binding</keyword>
<evidence type="ECO:0000256" key="3">
    <source>
        <dbReference type="ARBA" id="ARBA00022741"/>
    </source>
</evidence>
<accession>A0A430FBD7</accession>
<evidence type="ECO:0000259" key="12">
    <source>
        <dbReference type="Pfam" id="PF02463"/>
    </source>
</evidence>
<dbReference type="GO" id="GO:0006302">
    <property type="term" value="P:double-strand break repair"/>
    <property type="evidence" value="ECO:0007669"/>
    <property type="project" value="TreeGrafter"/>
</dbReference>
<name>A0A430FBD7_9BIFI</name>
<keyword evidence="5 10" id="KW-0067">ATP-binding</keyword>
<evidence type="ECO:0000256" key="10">
    <source>
        <dbReference type="HAMAP-Rule" id="MF_00365"/>
    </source>
</evidence>
<evidence type="ECO:0000256" key="8">
    <source>
        <dbReference type="ARBA" id="ARBA00023236"/>
    </source>
</evidence>
<comment type="subcellular location">
    <subcellularLocation>
        <location evidence="10">Cytoplasm</location>
    </subcellularLocation>
</comment>
<sequence length="468" mass="50949">MFVSRLALDDFRSWHQLVLDFAPGLNVLFGANGMGKTNIVEAIEVLSTGGSHRANGSVPLVKAGEKTAVIRANVNETAAEVIGAGASFEDGAAGTGTDNSPTETVTYEVSIPVRGANRARINSGKSLYMRDVVGRVPSVTFSPEDQRLVSADPATRRAFLNQSASQLHLDYYETLQRFNQTAKQRSTLLRQLSQQQIAGRPVDAALSGLEIWTGQFIEAGVALTRMRQQVVKQLSEPFSRIYRQLAGDRNRVRLIYAPSFEEVLSIPQALAQETDHDMQVHAAISRHFQRIYPGEVAQGRNLIGPHRDDLIVELNGMLAREYASNGEMWTLALALRMTVFEMLAAERGTTPILILDDVFAQLDDSRRRQIVDFARKQSQVIITMAARGDLPDGLENGDGDAADGSENDVNDAVNLIDVGELAERMEAMFAVPDISQFMTKSGANGDGAAGVAPSSTSRETETGKDADR</sequence>
<evidence type="ECO:0000313" key="13">
    <source>
        <dbReference type="EMBL" id="RSX50143.1"/>
    </source>
</evidence>
<dbReference type="HAMAP" id="MF_00365">
    <property type="entry name" value="RecF"/>
    <property type="match status" value="1"/>
</dbReference>
<evidence type="ECO:0000256" key="9">
    <source>
        <dbReference type="ARBA" id="ARBA00025401"/>
    </source>
</evidence>
<gene>
    <name evidence="10" type="primary">recF</name>
    <name evidence="13" type="ORF">D2E23_1865</name>
</gene>
<proteinExistence type="inferred from homology"/>
<dbReference type="Pfam" id="PF02463">
    <property type="entry name" value="SMC_N"/>
    <property type="match status" value="1"/>
</dbReference>
<feature type="region of interest" description="Disordered" evidence="11">
    <location>
        <begin position="440"/>
        <end position="468"/>
    </location>
</feature>
<keyword evidence="2 10" id="KW-0235">DNA replication</keyword>
<evidence type="ECO:0000256" key="4">
    <source>
        <dbReference type="ARBA" id="ARBA00022763"/>
    </source>
</evidence>
<keyword evidence="4 10" id="KW-0227">DNA damage</keyword>
<evidence type="ECO:0000256" key="5">
    <source>
        <dbReference type="ARBA" id="ARBA00022840"/>
    </source>
</evidence>
<evidence type="ECO:0000256" key="1">
    <source>
        <dbReference type="ARBA" id="ARBA00022490"/>
    </source>
</evidence>
<dbReference type="GO" id="GO:0005524">
    <property type="term" value="F:ATP binding"/>
    <property type="evidence" value="ECO:0007669"/>
    <property type="project" value="UniProtKB-UniRule"/>
</dbReference>
<dbReference type="InterPro" id="IPR027417">
    <property type="entry name" value="P-loop_NTPase"/>
</dbReference>
<organism evidence="13 14">
    <name type="scientific">Bifidobacterium callimiconis</name>
    <dbReference type="NCBI Taxonomy" id="2306973"/>
    <lineage>
        <taxon>Bacteria</taxon>
        <taxon>Bacillati</taxon>
        <taxon>Actinomycetota</taxon>
        <taxon>Actinomycetes</taxon>
        <taxon>Bifidobacteriales</taxon>
        <taxon>Bifidobacteriaceae</taxon>
        <taxon>Bifidobacterium</taxon>
    </lineage>
</organism>
<dbReference type="GO" id="GO:0003697">
    <property type="term" value="F:single-stranded DNA binding"/>
    <property type="evidence" value="ECO:0007669"/>
    <property type="project" value="UniProtKB-UniRule"/>
</dbReference>
<protein>
    <recommendedName>
        <fullName evidence="10">DNA replication and repair protein RecF</fullName>
    </recommendedName>
</protein>
<evidence type="ECO:0000256" key="2">
    <source>
        <dbReference type="ARBA" id="ARBA00022705"/>
    </source>
</evidence>
<dbReference type="OrthoDB" id="9803889at2"/>
<dbReference type="EMBL" id="QXGJ01000010">
    <property type="protein sequence ID" value="RSX50143.1"/>
    <property type="molecule type" value="Genomic_DNA"/>
</dbReference>
<keyword evidence="6 10" id="KW-0238">DNA-binding</keyword>
<dbReference type="GO" id="GO:0000731">
    <property type="term" value="P:DNA synthesis involved in DNA repair"/>
    <property type="evidence" value="ECO:0007669"/>
    <property type="project" value="TreeGrafter"/>
</dbReference>
<feature type="compositionally biased region" description="Basic and acidic residues" evidence="11">
    <location>
        <begin position="458"/>
        <end position="468"/>
    </location>
</feature>
<dbReference type="RefSeq" id="WP_126030660.1">
    <property type="nucleotide sequence ID" value="NZ_QXGJ01000010.1"/>
</dbReference>